<dbReference type="NCBIfam" id="TIGR02968">
    <property type="entry name" value="succ_dehyd_anc"/>
    <property type="match status" value="1"/>
</dbReference>
<dbReference type="GO" id="GO:0006099">
    <property type="term" value="P:tricarboxylic acid cycle"/>
    <property type="evidence" value="ECO:0007669"/>
    <property type="project" value="UniProtKB-UniPathway"/>
</dbReference>
<evidence type="ECO:0000256" key="6">
    <source>
        <dbReference type="ARBA" id="ARBA00019425"/>
    </source>
</evidence>
<evidence type="ECO:0000256" key="15">
    <source>
        <dbReference type="ARBA" id="ARBA00022989"/>
    </source>
</evidence>
<keyword evidence="10" id="KW-0816">Tricarboxylic acid cycle</keyword>
<comment type="subcellular location">
    <subcellularLocation>
        <location evidence="3">Cell inner membrane</location>
        <topology evidence="3">Multi-pass membrane protein</topology>
    </subcellularLocation>
</comment>
<evidence type="ECO:0000256" key="14">
    <source>
        <dbReference type="ARBA" id="ARBA00022982"/>
    </source>
</evidence>
<dbReference type="GO" id="GO:0020037">
    <property type="term" value="F:heme binding"/>
    <property type="evidence" value="ECO:0007669"/>
    <property type="project" value="InterPro"/>
</dbReference>
<evidence type="ECO:0000256" key="13">
    <source>
        <dbReference type="ARBA" id="ARBA00022723"/>
    </source>
</evidence>
<evidence type="ECO:0000256" key="1">
    <source>
        <dbReference type="ARBA" id="ARBA00001971"/>
    </source>
</evidence>
<dbReference type="EMBL" id="FNHS01000002">
    <property type="protein sequence ID" value="SDM52152.1"/>
    <property type="molecule type" value="Genomic_DNA"/>
</dbReference>
<dbReference type="STRING" id="582672.SAMN05216360_102329"/>
<evidence type="ECO:0000256" key="12">
    <source>
        <dbReference type="ARBA" id="ARBA00022692"/>
    </source>
</evidence>
<keyword evidence="7" id="KW-0813">Transport</keyword>
<comment type="pathway">
    <text evidence="4">Carbohydrate metabolism; tricarboxylic acid cycle.</text>
</comment>
<dbReference type="GO" id="GO:0017004">
    <property type="term" value="P:cytochrome complex assembly"/>
    <property type="evidence" value="ECO:0007669"/>
    <property type="project" value="TreeGrafter"/>
</dbReference>
<accession>A0A1G9TWV8</accession>
<dbReference type="CDD" id="cd03495">
    <property type="entry name" value="SQR_TypeC_SdhD_like"/>
    <property type="match status" value="1"/>
</dbReference>
<dbReference type="InterPro" id="IPR014312">
    <property type="entry name" value="Succ_DH_anchor"/>
</dbReference>
<dbReference type="GO" id="GO:0005886">
    <property type="term" value="C:plasma membrane"/>
    <property type="evidence" value="ECO:0007669"/>
    <property type="project" value="UniProtKB-SubCell"/>
</dbReference>
<evidence type="ECO:0000256" key="3">
    <source>
        <dbReference type="ARBA" id="ARBA00004429"/>
    </source>
</evidence>
<comment type="subunit">
    <text evidence="5">Part of an enzyme complex containing four subunits: a flavoprotein, an iron-sulfur protein, plus two membrane-anchoring proteins, SdhC and SdhD.</text>
</comment>
<keyword evidence="15 18" id="KW-1133">Transmembrane helix</keyword>
<sequence>MAQEQIRQDTRVSIRTPRARVRGLGVAHHGVNHWWLQRITAVTNTVLMLAFVVIIANMAGRSYADAVHIVANPFVSIILILALLSVTLHMRIGMQVIIEDYVHAQATKIAAVFANNVYAVLVAVACLYAVLRIGFGQPA</sequence>
<dbReference type="InterPro" id="IPR034804">
    <property type="entry name" value="SQR/QFR_C/D"/>
</dbReference>
<keyword evidence="13" id="KW-0479">Metal-binding</keyword>
<dbReference type="GO" id="GO:0009055">
    <property type="term" value="F:electron transfer activity"/>
    <property type="evidence" value="ECO:0007669"/>
    <property type="project" value="TreeGrafter"/>
</dbReference>
<protein>
    <recommendedName>
        <fullName evidence="6">Succinate dehydrogenase hydrophobic membrane anchor subunit</fullName>
    </recommendedName>
</protein>
<comment type="cofactor">
    <cofactor evidence="1">
        <name>heme</name>
        <dbReference type="ChEBI" id="CHEBI:30413"/>
    </cofactor>
</comment>
<dbReference type="GO" id="GO:0046872">
    <property type="term" value="F:metal ion binding"/>
    <property type="evidence" value="ECO:0007669"/>
    <property type="project" value="UniProtKB-KW"/>
</dbReference>
<keyword evidence="12 18" id="KW-0812">Transmembrane</keyword>
<dbReference type="Pfam" id="PF01127">
    <property type="entry name" value="Sdh_cyt"/>
    <property type="match status" value="1"/>
</dbReference>
<feature type="transmembrane region" description="Helical" evidence="18">
    <location>
        <begin position="109"/>
        <end position="131"/>
    </location>
</feature>
<dbReference type="PANTHER" id="PTHR38689:SF1">
    <property type="entry name" value="SUCCINATE DEHYDROGENASE HYDROPHOBIC MEMBRANE ANCHOR SUBUNIT"/>
    <property type="match status" value="1"/>
</dbReference>
<dbReference type="OrthoDB" id="9809280at2"/>
<evidence type="ECO:0000313" key="20">
    <source>
        <dbReference type="Proteomes" id="UP000198704"/>
    </source>
</evidence>
<dbReference type="AlphaFoldDB" id="A0A1G9TWV8"/>
<proteinExistence type="predicted"/>
<keyword evidence="14" id="KW-0249">Electron transport</keyword>
<evidence type="ECO:0000256" key="16">
    <source>
        <dbReference type="ARBA" id="ARBA00023004"/>
    </source>
</evidence>
<keyword evidence="16" id="KW-0408">Iron</keyword>
<dbReference type="SUPFAM" id="SSF81343">
    <property type="entry name" value="Fumarate reductase respiratory complex transmembrane subunits"/>
    <property type="match status" value="1"/>
</dbReference>
<gene>
    <name evidence="19" type="ORF">SAMN05216360_102329</name>
</gene>
<keyword evidence="8" id="KW-1003">Cell membrane</keyword>
<dbReference type="UniPathway" id="UPA00223"/>
<dbReference type="Proteomes" id="UP000198704">
    <property type="component" value="Unassembled WGS sequence"/>
</dbReference>
<feature type="transmembrane region" description="Helical" evidence="18">
    <location>
        <begin position="41"/>
        <end position="60"/>
    </location>
</feature>
<feature type="transmembrane region" description="Helical" evidence="18">
    <location>
        <begin position="66"/>
        <end position="88"/>
    </location>
</feature>
<keyword evidence="20" id="KW-1185">Reference proteome</keyword>
<evidence type="ECO:0000256" key="8">
    <source>
        <dbReference type="ARBA" id="ARBA00022475"/>
    </source>
</evidence>
<reference evidence="20" key="1">
    <citation type="submission" date="2016-10" db="EMBL/GenBank/DDBJ databases">
        <authorList>
            <person name="Varghese N."/>
            <person name="Submissions S."/>
        </authorList>
    </citation>
    <scope>NUCLEOTIDE SEQUENCE [LARGE SCALE GENOMIC DNA]</scope>
    <source>
        <strain evidence="20">BL47</strain>
    </source>
</reference>
<keyword evidence="9" id="KW-0997">Cell inner membrane</keyword>
<dbReference type="Gene3D" id="1.20.1300.10">
    <property type="entry name" value="Fumarate reductase/succinate dehydrogenase, transmembrane subunit"/>
    <property type="match status" value="1"/>
</dbReference>
<keyword evidence="17 18" id="KW-0472">Membrane</keyword>
<keyword evidence="11" id="KW-0349">Heme</keyword>
<organism evidence="19 20">
    <name type="scientific">Methylobacterium phyllostachyos</name>
    <dbReference type="NCBI Taxonomy" id="582672"/>
    <lineage>
        <taxon>Bacteria</taxon>
        <taxon>Pseudomonadati</taxon>
        <taxon>Pseudomonadota</taxon>
        <taxon>Alphaproteobacteria</taxon>
        <taxon>Hyphomicrobiales</taxon>
        <taxon>Methylobacteriaceae</taxon>
        <taxon>Methylobacterium</taxon>
    </lineage>
</organism>
<evidence type="ECO:0000256" key="17">
    <source>
        <dbReference type="ARBA" id="ARBA00023136"/>
    </source>
</evidence>
<name>A0A1G9TWV8_9HYPH</name>
<dbReference type="RefSeq" id="WP_091713609.1">
    <property type="nucleotide sequence ID" value="NZ_FNHS01000002.1"/>
</dbReference>
<evidence type="ECO:0000256" key="7">
    <source>
        <dbReference type="ARBA" id="ARBA00022448"/>
    </source>
</evidence>
<evidence type="ECO:0000256" key="5">
    <source>
        <dbReference type="ARBA" id="ARBA00011558"/>
    </source>
</evidence>
<dbReference type="InterPro" id="IPR000701">
    <property type="entry name" value="SuccDH_FuR_B_TM-su"/>
</dbReference>
<evidence type="ECO:0000256" key="4">
    <source>
        <dbReference type="ARBA" id="ARBA00005163"/>
    </source>
</evidence>
<evidence type="ECO:0000256" key="9">
    <source>
        <dbReference type="ARBA" id="ARBA00022519"/>
    </source>
</evidence>
<evidence type="ECO:0000256" key="18">
    <source>
        <dbReference type="SAM" id="Phobius"/>
    </source>
</evidence>
<comment type="function">
    <text evidence="2">Membrane-anchoring subunit of succinate dehydrogenase (SDH).</text>
</comment>
<evidence type="ECO:0000313" key="19">
    <source>
        <dbReference type="EMBL" id="SDM52152.1"/>
    </source>
</evidence>
<evidence type="ECO:0000256" key="11">
    <source>
        <dbReference type="ARBA" id="ARBA00022617"/>
    </source>
</evidence>
<evidence type="ECO:0000256" key="2">
    <source>
        <dbReference type="ARBA" id="ARBA00004050"/>
    </source>
</evidence>
<evidence type="ECO:0000256" key="10">
    <source>
        <dbReference type="ARBA" id="ARBA00022532"/>
    </source>
</evidence>
<dbReference type="PANTHER" id="PTHR38689">
    <property type="entry name" value="SUCCINATE DEHYDROGENASE HYDROPHOBIC MEMBRANE ANCHOR SUBUNIT"/>
    <property type="match status" value="1"/>
</dbReference>